<dbReference type="AlphaFoldDB" id="A0A6C0EFZ4"/>
<dbReference type="EMBL" id="MN738852">
    <property type="protein sequence ID" value="QHT28096.1"/>
    <property type="molecule type" value="Genomic_DNA"/>
</dbReference>
<name>A0A6C0EFZ4_9ZZZZ</name>
<proteinExistence type="predicted"/>
<organism evidence="1">
    <name type="scientific">viral metagenome</name>
    <dbReference type="NCBI Taxonomy" id="1070528"/>
    <lineage>
        <taxon>unclassified sequences</taxon>
        <taxon>metagenomes</taxon>
        <taxon>organismal metagenomes</taxon>
    </lineage>
</organism>
<accession>A0A6C0EFZ4</accession>
<reference evidence="1" key="1">
    <citation type="journal article" date="2020" name="Nature">
        <title>Giant virus diversity and host interactions through global metagenomics.</title>
        <authorList>
            <person name="Schulz F."/>
            <person name="Roux S."/>
            <person name="Paez-Espino D."/>
            <person name="Jungbluth S."/>
            <person name="Walsh D.A."/>
            <person name="Denef V.J."/>
            <person name="McMahon K.D."/>
            <person name="Konstantinidis K.T."/>
            <person name="Eloe-Fadrosh E.A."/>
            <person name="Kyrpides N.C."/>
            <person name="Woyke T."/>
        </authorList>
    </citation>
    <scope>NUCLEOTIDE SEQUENCE</scope>
    <source>
        <strain evidence="1">GVMAG-M-3300001348-25</strain>
    </source>
</reference>
<sequence length="121" mass="14191">MEYMKEATNNYAVAVKQMKEKGMVELACVYCVEIHPVVRRYQMKTIANNTLICNSCGIDAIVPIVPKSVLQTQCSNFDEQVLKLQEWHKEAFETFDDENDYEDYEYEDYHGEEMKDAMQEI</sequence>
<protein>
    <submittedName>
        <fullName evidence="1">Uncharacterized protein</fullName>
    </submittedName>
</protein>
<evidence type="ECO:0000313" key="1">
    <source>
        <dbReference type="EMBL" id="QHT28096.1"/>
    </source>
</evidence>